<dbReference type="InterPro" id="IPR039418">
    <property type="entry name" value="LexA-like"/>
</dbReference>
<evidence type="ECO:0000313" key="2">
    <source>
        <dbReference type="EMBL" id="WAI47264.1"/>
    </source>
</evidence>
<dbReference type="Pfam" id="PF00717">
    <property type="entry name" value="Peptidase_S24"/>
    <property type="match status" value="1"/>
</dbReference>
<evidence type="ECO:0000313" key="3">
    <source>
        <dbReference type="Proteomes" id="UP001163624"/>
    </source>
</evidence>
<gene>
    <name evidence="2" type="ORF">OU419_15920</name>
</gene>
<dbReference type="CDD" id="cd06529">
    <property type="entry name" value="S24_LexA-like"/>
    <property type="match status" value="1"/>
</dbReference>
<evidence type="ECO:0000259" key="1">
    <source>
        <dbReference type="Pfam" id="PF00717"/>
    </source>
</evidence>
<proteinExistence type="predicted"/>
<reference evidence="2" key="1">
    <citation type="submission" date="2022-11" db="EMBL/GenBank/DDBJ databases">
        <title>Pseudomonas triclosanedens sp. nov., a triclosan degrader isolated from activated sludge.</title>
        <authorList>
            <person name="Yin Y."/>
            <person name="Lu Z."/>
        </authorList>
    </citation>
    <scope>NUCLEOTIDE SEQUENCE</scope>
    <source>
        <strain evidence="2">ZM23</strain>
    </source>
</reference>
<dbReference type="SUPFAM" id="SSF51306">
    <property type="entry name" value="LexA/Signal peptidase"/>
    <property type="match status" value="1"/>
</dbReference>
<accession>A0ABY6ZR67</accession>
<feature type="domain" description="Peptidase S24/S26A/S26B/S26C" evidence="1">
    <location>
        <begin position="17"/>
        <end position="104"/>
    </location>
</feature>
<dbReference type="EMBL" id="CP113432">
    <property type="protein sequence ID" value="WAI47264.1"/>
    <property type="molecule type" value="Genomic_DNA"/>
</dbReference>
<dbReference type="Gene3D" id="2.10.109.10">
    <property type="entry name" value="Umud Fragment, subunit A"/>
    <property type="match status" value="1"/>
</dbReference>
<dbReference type="InterPro" id="IPR015927">
    <property type="entry name" value="Peptidase_S24_S26A/B/C"/>
</dbReference>
<dbReference type="Proteomes" id="UP001163624">
    <property type="component" value="Chromosome"/>
</dbReference>
<name>A0ABY6ZR67_9PSED</name>
<sequence length="118" mass="12934">MHQVNQQLCGAALAHPQWMPSHTYIVRADGDEMTGLGIWRNDLLLVDRSELAVEGEVVVAELNGRALIRRLAVLDGTYVLLSGSDRFPPIKVGDGDELTIWGVVRRRLAGEGIDMLSA</sequence>
<protein>
    <submittedName>
        <fullName evidence="2">S24 family peptidase</fullName>
    </submittedName>
</protein>
<organism evidence="2 3">
    <name type="scientific">Pseudomonas triclosanedens</name>
    <dbReference type="NCBI Taxonomy" id="2961893"/>
    <lineage>
        <taxon>Bacteria</taxon>
        <taxon>Pseudomonadati</taxon>
        <taxon>Pseudomonadota</taxon>
        <taxon>Gammaproteobacteria</taxon>
        <taxon>Pseudomonadales</taxon>
        <taxon>Pseudomonadaceae</taxon>
        <taxon>Pseudomonas</taxon>
    </lineage>
</organism>
<keyword evidence="3" id="KW-1185">Reference proteome</keyword>
<dbReference type="RefSeq" id="WP_254473851.1">
    <property type="nucleotide sequence ID" value="NZ_CP113432.1"/>
</dbReference>
<dbReference type="InterPro" id="IPR036286">
    <property type="entry name" value="LexA/Signal_pep-like_sf"/>
</dbReference>